<proteinExistence type="predicted"/>
<name>A0ABV7HJM0_9GAMM</name>
<organism evidence="5 6">
    <name type="scientific">Gilvimarinus japonicus</name>
    <dbReference type="NCBI Taxonomy" id="1796469"/>
    <lineage>
        <taxon>Bacteria</taxon>
        <taxon>Pseudomonadati</taxon>
        <taxon>Pseudomonadota</taxon>
        <taxon>Gammaproteobacteria</taxon>
        <taxon>Cellvibrionales</taxon>
        <taxon>Cellvibrionaceae</taxon>
        <taxon>Gilvimarinus</taxon>
    </lineage>
</organism>
<reference evidence="6" key="1">
    <citation type="journal article" date="2019" name="Int. J. Syst. Evol. Microbiol.">
        <title>The Global Catalogue of Microorganisms (GCM) 10K type strain sequencing project: providing services to taxonomists for standard genome sequencing and annotation.</title>
        <authorList>
            <consortium name="The Broad Institute Genomics Platform"/>
            <consortium name="The Broad Institute Genome Sequencing Center for Infectious Disease"/>
            <person name="Wu L."/>
            <person name="Ma J."/>
        </authorList>
    </citation>
    <scope>NUCLEOTIDE SEQUENCE [LARGE SCALE GENOMIC DNA]</scope>
    <source>
        <strain evidence="6">KCTC 52141</strain>
    </source>
</reference>
<evidence type="ECO:0000259" key="4">
    <source>
        <dbReference type="Pfam" id="PF25975"/>
    </source>
</evidence>
<evidence type="ECO:0000313" key="6">
    <source>
        <dbReference type="Proteomes" id="UP001595548"/>
    </source>
</evidence>
<evidence type="ECO:0000256" key="1">
    <source>
        <dbReference type="ARBA" id="ARBA00004196"/>
    </source>
</evidence>
<dbReference type="EMBL" id="JBHRTL010000003">
    <property type="protein sequence ID" value="MFC3154069.1"/>
    <property type="molecule type" value="Genomic_DNA"/>
</dbReference>
<comment type="caution">
    <text evidence="5">The sequence shown here is derived from an EMBL/GenBank/DDBJ whole genome shotgun (WGS) entry which is preliminary data.</text>
</comment>
<comment type="subcellular location">
    <subcellularLocation>
        <location evidence="1">Cell envelope</location>
    </subcellularLocation>
</comment>
<dbReference type="Gene3D" id="2.40.420.20">
    <property type="match status" value="1"/>
</dbReference>
<feature type="domain" description="CzcB-like C-terminal circularly permuted SH3-like" evidence="4">
    <location>
        <begin position="347"/>
        <end position="398"/>
    </location>
</feature>
<evidence type="ECO:0000256" key="2">
    <source>
        <dbReference type="ARBA" id="ARBA00023054"/>
    </source>
</evidence>
<sequence>MSWRCKLTRAVAPGVAMIFLTGLMACSSEQESTTLTMVVAPKPFEFSVPAKGELISAEEVTINAPSGNRGRLTLAWMKEENSRVSAGDVVARFDGTEHELEKQRAELELAKNSLSRDVTSRGLGQNQFAIVQQAGEVAQEKAMVERFSVDDLTVYSKNEIIDQLLSKDYLAAQQDYLDWRQSSQKTQGEAQLQLLSLEGKNYQDKIKLRQGALEHLEVLAPVGGILIHAKNWRGEKVRAGQTLWPGSKLSSIPSLEKLQARLYVLETEAAGIEIGQNAEILLDAYADRPLTGKVVALANIAAPRDTRSPTKYFEVTVALDQSDPSFMRPGQKLEGDVRVAHKDNALSIPNQAVFKDEHESWVYVKRGGGFVRQVIKTGLRSLTQTEVVAGITAGDEVALLKPAGETL</sequence>
<dbReference type="PROSITE" id="PS51257">
    <property type="entry name" value="PROKAR_LIPOPROTEIN"/>
    <property type="match status" value="1"/>
</dbReference>
<feature type="signal peptide" evidence="3">
    <location>
        <begin position="1"/>
        <end position="25"/>
    </location>
</feature>
<dbReference type="PANTHER" id="PTHR32347:SF23">
    <property type="entry name" value="BLL5650 PROTEIN"/>
    <property type="match status" value="1"/>
</dbReference>
<accession>A0ABV7HJM0</accession>
<dbReference type="Pfam" id="PF25975">
    <property type="entry name" value="CzcB_C"/>
    <property type="match status" value="1"/>
</dbReference>
<keyword evidence="3" id="KW-0732">Signal</keyword>
<dbReference type="InterPro" id="IPR058649">
    <property type="entry name" value="CzcB_C"/>
</dbReference>
<evidence type="ECO:0000256" key="3">
    <source>
        <dbReference type="SAM" id="SignalP"/>
    </source>
</evidence>
<protein>
    <submittedName>
        <fullName evidence="5">Efflux RND transporter periplasmic adaptor subunit</fullName>
    </submittedName>
</protein>
<evidence type="ECO:0000313" key="5">
    <source>
        <dbReference type="EMBL" id="MFC3154069.1"/>
    </source>
</evidence>
<gene>
    <name evidence="5" type="ORF">ACFOEB_02570</name>
</gene>
<dbReference type="RefSeq" id="WP_382414159.1">
    <property type="nucleotide sequence ID" value="NZ_AP031500.1"/>
</dbReference>
<feature type="chain" id="PRO_5046084319" evidence="3">
    <location>
        <begin position="26"/>
        <end position="407"/>
    </location>
</feature>
<dbReference type="Gene3D" id="2.40.30.170">
    <property type="match status" value="1"/>
</dbReference>
<dbReference type="InterPro" id="IPR050465">
    <property type="entry name" value="UPF0194_transport"/>
</dbReference>
<dbReference type="Proteomes" id="UP001595548">
    <property type="component" value="Unassembled WGS sequence"/>
</dbReference>
<keyword evidence="2" id="KW-0175">Coiled coil</keyword>
<keyword evidence="6" id="KW-1185">Reference proteome</keyword>
<dbReference type="PANTHER" id="PTHR32347">
    <property type="entry name" value="EFFLUX SYSTEM COMPONENT YKNX-RELATED"/>
    <property type="match status" value="1"/>
</dbReference>